<dbReference type="InterPro" id="IPR004358">
    <property type="entry name" value="Sig_transdc_His_kin-like_C"/>
</dbReference>
<proteinExistence type="predicted"/>
<dbReference type="SUPFAM" id="SSF52172">
    <property type="entry name" value="CheY-like"/>
    <property type="match status" value="1"/>
</dbReference>
<sequence length="771" mass="86859">MTDSTIQILHVDDDPHFTDLTADRIETAGDHFIVETATNASEGMEIIDSQSIDCVISDYDMPGQNGIEFLRTVRDTHPELPFILFTGEGSESIASEAISAGVTEYKRKESGVDQFELLANRIEIAVEQYRTEQELADLNKRFELALSETDTGIWELDLDTGTIYWDETSERLFGYDPNDSPSAYVGVGTRLTDDEPGGDTIPADQPVESDVRYRPGYEDRIHPEDINRVSEQLEQAIKTGEQYKVDFRVQPPDDSERWIQAQGVVEYDDSDTPTRVVGIQSDITDRKQRERELQELKERFELAVNGANLGVWDWNPQTDDVEFNDNWATMLGYDPEAISSDLTEWEQRIHPDDRESVESALNAHLAGETDYYDTEHRMRTADDDWKGIRDVGRVFERDDQGHPVRAVGIHIDISDRKAVETELTQAREQLREIIDLVPDLIFVKNYDGEYLLANETTATIYGMTPTEVEGSHEQDVIPSGEESDTFRADDQAVIESGDPKTISEEELTTADGETKILRTTKIPYEVPGTGEDAVLGYGRDITELKEYETELERQRDNLNLLNGVVRHDIRNDLQLVRGHLRMLEDSVEDGQNHLQKALECVRSSINITDTAREVTETLLETDYERVPTDLRQVLSREVESVQSADDSAVVTIEETIPEIDVLADDMLGSVFRNLLTNAIYHNDKQTPKVRVTVSSGDTVATVKVADNGPGIPENRKDDIFHKDECGFESQGTGLGLYLVQTLVDRYGGEISFESNDPEGSVFIVKLPTSEK</sequence>
<comment type="catalytic activity">
    <reaction evidence="1">
        <text>ATP + protein L-histidine = ADP + protein N-phospho-L-histidine.</text>
        <dbReference type="EC" id="2.7.13.3"/>
    </reaction>
</comment>
<dbReference type="Pfam" id="PF00072">
    <property type="entry name" value="Response_reg"/>
    <property type="match status" value="1"/>
</dbReference>
<name>A0A3A6PTB6_9EURY</name>
<keyword evidence="4" id="KW-0808">Transferase</keyword>
<evidence type="ECO:0000256" key="3">
    <source>
        <dbReference type="ARBA" id="ARBA00022553"/>
    </source>
</evidence>
<dbReference type="Proteomes" id="UP000276588">
    <property type="component" value="Unassembled WGS sequence"/>
</dbReference>
<dbReference type="Gene3D" id="3.40.50.2300">
    <property type="match status" value="1"/>
</dbReference>
<feature type="domain" description="Response regulatory" evidence="8">
    <location>
        <begin position="7"/>
        <end position="123"/>
    </location>
</feature>
<comment type="caution">
    <text evidence="11">The sequence shown here is derived from an EMBL/GenBank/DDBJ whole genome shotgun (WGS) entry which is preliminary data.</text>
</comment>
<dbReference type="SUPFAM" id="SSF55874">
    <property type="entry name" value="ATPase domain of HSP90 chaperone/DNA topoisomerase II/histidine kinase"/>
    <property type="match status" value="1"/>
</dbReference>
<dbReference type="Gene3D" id="3.30.565.10">
    <property type="entry name" value="Histidine kinase-like ATPase, C-terminal domain"/>
    <property type="match status" value="1"/>
</dbReference>
<evidence type="ECO:0000256" key="6">
    <source>
        <dbReference type="PROSITE-ProRule" id="PRU00169"/>
    </source>
</evidence>
<dbReference type="NCBIfam" id="TIGR00229">
    <property type="entry name" value="sensory_box"/>
    <property type="match status" value="3"/>
</dbReference>
<protein>
    <recommendedName>
        <fullName evidence="2">histidine kinase</fullName>
        <ecNumber evidence="2">2.7.13.3</ecNumber>
    </recommendedName>
</protein>
<dbReference type="EC" id="2.7.13.3" evidence="2"/>
<dbReference type="GO" id="GO:0000160">
    <property type="term" value="P:phosphorelay signal transduction system"/>
    <property type="evidence" value="ECO:0007669"/>
    <property type="project" value="InterPro"/>
</dbReference>
<gene>
    <name evidence="11" type="ORF">DM826_02045</name>
</gene>
<dbReference type="InterPro" id="IPR000700">
    <property type="entry name" value="PAS-assoc_C"/>
</dbReference>
<dbReference type="InterPro" id="IPR005467">
    <property type="entry name" value="His_kinase_dom"/>
</dbReference>
<keyword evidence="5 11" id="KW-0418">Kinase</keyword>
<dbReference type="InterPro" id="IPR013656">
    <property type="entry name" value="PAS_4"/>
</dbReference>
<feature type="modified residue" description="4-aspartylphosphate" evidence="6">
    <location>
        <position position="58"/>
    </location>
</feature>
<dbReference type="PANTHER" id="PTHR43304:SF1">
    <property type="entry name" value="PAC DOMAIN-CONTAINING PROTEIN"/>
    <property type="match status" value="1"/>
</dbReference>
<dbReference type="Pfam" id="PF08447">
    <property type="entry name" value="PAS_3"/>
    <property type="match status" value="2"/>
</dbReference>
<dbReference type="AlphaFoldDB" id="A0A3A6PTB6"/>
<dbReference type="Gene3D" id="2.10.70.100">
    <property type="match status" value="1"/>
</dbReference>
<keyword evidence="12" id="KW-1185">Reference proteome</keyword>
<dbReference type="SMART" id="SM00387">
    <property type="entry name" value="HATPase_c"/>
    <property type="match status" value="1"/>
</dbReference>
<evidence type="ECO:0000313" key="12">
    <source>
        <dbReference type="Proteomes" id="UP000276588"/>
    </source>
</evidence>
<dbReference type="InterPro" id="IPR000014">
    <property type="entry name" value="PAS"/>
</dbReference>
<dbReference type="CDD" id="cd00075">
    <property type="entry name" value="HATPase"/>
    <property type="match status" value="1"/>
</dbReference>
<reference evidence="11 12" key="1">
    <citation type="submission" date="2018-06" db="EMBL/GenBank/DDBJ databases">
        <title>Halonotius sp. F13-13 a new haloarchaeeon isolated from a solar saltern from Isla Cristina, Huelva, Spain.</title>
        <authorList>
            <person name="Duran-Viseras A."/>
            <person name="Sanchez-Porro C."/>
            <person name="Ventosa A."/>
        </authorList>
    </citation>
    <scope>NUCLEOTIDE SEQUENCE [LARGE SCALE GENOMIC DNA]</scope>
    <source>
        <strain evidence="11 12">F13-13</strain>
    </source>
</reference>
<dbReference type="InterPro" id="IPR001789">
    <property type="entry name" value="Sig_transdc_resp-reg_receiver"/>
</dbReference>
<evidence type="ECO:0000259" key="7">
    <source>
        <dbReference type="PROSITE" id="PS50109"/>
    </source>
</evidence>
<dbReference type="PROSITE" id="PS50112">
    <property type="entry name" value="PAS"/>
    <property type="match status" value="3"/>
</dbReference>
<keyword evidence="3 6" id="KW-0597">Phosphoprotein</keyword>
<dbReference type="InterPro" id="IPR052162">
    <property type="entry name" value="Sensor_kinase/Photoreceptor"/>
</dbReference>
<evidence type="ECO:0000259" key="8">
    <source>
        <dbReference type="PROSITE" id="PS50110"/>
    </source>
</evidence>
<feature type="domain" description="PAS" evidence="9">
    <location>
        <begin position="138"/>
        <end position="240"/>
    </location>
</feature>
<evidence type="ECO:0000259" key="10">
    <source>
        <dbReference type="PROSITE" id="PS50113"/>
    </source>
</evidence>
<dbReference type="SMART" id="SM00091">
    <property type="entry name" value="PAS"/>
    <property type="match status" value="3"/>
</dbReference>
<dbReference type="InterPro" id="IPR036890">
    <property type="entry name" value="HATPase_C_sf"/>
</dbReference>
<dbReference type="PRINTS" id="PR00344">
    <property type="entry name" value="BCTRLSENSOR"/>
</dbReference>
<evidence type="ECO:0000256" key="5">
    <source>
        <dbReference type="ARBA" id="ARBA00022777"/>
    </source>
</evidence>
<dbReference type="PROSITE" id="PS50110">
    <property type="entry name" value="RESPONSE_REGULATORY"/>
    <property type="match status" value="1"/>
</dbReference>
<evidence type="ECO:0000256" key="1">
    <source>
        <dbReference type="ARBA" id="ARBA00000085"/>
    </source>
</evidence>
<evidence type="ECO:0000256" key="4">
    <source>
        <dbReference type="ARBA" id="ARBA00022679"/>
    </source>
</evidence>
<dbReference type="PANTHER" id="PTHR43304">
    <property type="entry name" value="PHYTOCHROME-LIKE PROTEIN CPH1"/>
    <property type="match status" value="1"/>
</dbReference>
<dbReference type="EMBL" id="QKNY01000003">
    <property type="protein sequence ID" value="RJX44905.1"/>
    <property type="molecule type" value="Genomic_DNA"/>
</dbReference>
<feature type="domain" description="PAS" evidence="9">
    <location>
        <begin position="426"/>
        <end position="505"/>
    </location>
</feature>
<organism evidence="11 12">
    <name type="scientific">Halonotius aquaticus</name>
    <dbReference type="NCBI Taxonomy" id="2216978"/>
    <lineage>
        <taxon>Archaea</taxon>
        <taxon>Methanobacteriati</taxon>
        <taxon>Methanobacteriota</taxon>
        <taxon>Stenosarchaea group</taxon>
        <taxon>Halobacteria</taxon>
        <taxon>Halobacteriales</taxon>
        <taxon>Haloferacaceae</taxon>
        <taxon>Halonotius</taxon>
    </lineage>
</organism>
<feature type="domain" description="PAC" evidence="10">
    <location>
        <begin position="243"/>
        <end position="295"/>
    </location>
</feature>
<dbReference type="InterPro" id="IPR001610">
    <property type="entry name" value="PAC"/>
</dbReference>
<evidence type="ECO:0000259" key="9">
    <source>
        <dbReference type="PROSITE" id="PS50112"/>
    </source>
</evidence>
<feature type="domain" description="Histidine kinase" evidence="7">
    <location>
        <begin position="564"/>
        <end position="770"/>
    </location>
</feature>
<dbReference type="Pfam" id="PF02518">
    <property type="entry name" value="HATPase_c"/>
    <property type="match status" value="1"/>
</dbReference>
<dbReference type="RefSeq" id="WP_120100847.1">
    <property type="nucleotide sequence ID" value="NZ_QKNY01000003.1"/>
</dbReference>
<feature type="domain" description="PAS" evidence="9">
    <location>
        <begin position="296"/>
        <end position="368"/>
    </location>
</feature>
<accession>A0A3A6PTB6</accession>
<dbReference type="OrthoDB" id="3369at2157"/>
<dbReference type="CDD" id="cd00130">
    <property type="entry name" value="PAS"/>
    <property type="match status" value="3"/>
</dbReference>
<dbReference type="InterPro" id="IPR035965">
    <property type="entry name" value="PAS-like_dom_sf"/>
</dbReference>
<dbReference type="PROSITE" id="PS50113">
    <property type="entry name" value="PAC"/>
    <property type="match status" value="3"/>
</dbReference>
<dbReference type="InterPro" id="IPR003594">
    <property type="entry name" value="HATPase_dom"/>
</dbReference>
<dbReference type="GO" id="GO:0004673">
    <property type="term" value="F:protein histidine kinase activity"/>
    <property type="evidence" value="ECO:0007669"/>
    <property type="project" value="UniProtKB-EC"/>
</dbReference>
<evidence type="ECO:0000256" key="2">
    <source>
        <dbReference type="ARBA" id="ARBA00012438"/>
    </source>
</evidence>
<dbReference type="SMART" id="SM00086">
    <property type="entry name" value="PAC"/>
    <property type="match status" value="2"/>
</dbReference>
<dbReference type="InterPro" id="IPR011006">
    <property type="entry name" value="CheY-like_superfamily"/>
</dbReference>
<dbReference type="PROSITE" id="PS50109">
    <property type="entry name" value="HIS_KIN"/>
    <property type="match status" value="1"/>
</dbReference>
<dbReference type="Pfam" id="PF08448">
    <property type="entry name" value="PAS_4"/>
    <property type="match status" value="1"/>
</dbReference>
<dbReference type="InterPro" id="IPR013655">
    <property type="entry name" value="PAS_fold_3"/>
</dbReference>
<dbReference type="SMART" id="SM00448">
    <property type="entry name" value="REC"/>
    <property type="match status" value="1"/>
</dbReference>
<dbReference type="CDD" id="cd00156">
    <property type="entry name" value="REC"/>
    <property type="match status" value="1"/>
</dbReference>
<evidence type="ECO:0000313" key="11">
    <source>
        <dbReference type="EMBL" id="RJX44905.1"/>
    </source>
</evidence>
<feature type="domain" description="PAC" evidence="10">
    <location>
        <begin position="501"/>
        <end position="553"/>
    </location>
</feature>
<dbReference type="Gene3D" id="3.30.450.20">
    <property type="entry name" value="PAS domain"/>
    <property type="match status" value="3"/>
</dbReference>
<dbReference type="SUPFAM" id="SSF55785">
    <property type="entry name" value="PYP-like sensor domain (PAS domain)"/>
    <property type="match status" value="4"/>
</dbReference>
<feature type="domain" description="PAC" evidence="10">
    <location>
        <begin position="372"/>
        <end position="425"/>
    </location>
</feature>